<dbReference type="Pfam" id="PF08780">
    <property type="entry name" value="NTase_sub_bind"/>
    <property type="match status" value="1"/>
</dbReference>
<dbReference type="SUPFAM" id="SSF81593">
    <property type="entry name" value="Nucleotidyltransferase substrate binding subunit/domain"/>
    <property type="match status" value="1"/>
</dbReference>
<name>A0AA86E0K4_SULMK</name>
<dbReference type="Gene3D" id="1.20.120.330">
    <property type="entry name" value="Nucleotidyltransferases domain 2"/>
    <property type="match status" value="1"/>
</dbReference>
<organism evidence="1 2">
    <name type="scientific">Sulfurospirillum multivorans (strain DM 12446 / JCM 15788 / NBRC 109480)</name>
    <dbReference type="NCBI Taxonomy" id="1150621"/>
    <lineage>
        <taxon>Bacteria</taxon>
        <taxon>Pseudomonadati</taxon>
        <taxon>Campylobacterota</taxon>
        <taxon>Epsilonproteobacteria</taxon>
        <taxon>Campylobacterales</taxon>
        <taxon>Sulfurospirillaceae</taxon>
        <taxon>Sulfurospirillum</taxon>
    </lineage>
</organism>
<dbReference type="RefSeq" id="WP_025345687.1">
    <property type="nucleotide sequence ID" value="NZ_CP007201.1"/>
</dbReference>
<reference evidence="1 2" key="1">
    <citation type="journal article" date="2014" name="Environ. Microbiol.">
        <title>Insights into organohalide respiration and the versatile catabolism of Sulfurospirillum multivorans gained from comparative genomics and physiological studies.</title>
        <authorList>
            <person name="Goris T."/>
            <person name="Schubert T."/>
            <person name="Gadkari J."/>
            <person name="Wubet T."/>
            <person name="Tarkka M."/>
            <person name="Buscot F."/>
            <person name="Adrian L."/>
            <person name="Diekert G."/>
        </authorList>
    </citation>
    <scope>NUCLEOTIDE SEQUENCE [LARGE SCALE GENOMIC DNA]</scope>
    <source>
        <strain evidence="2">DM 12446 / JCM 15788 / NBRC 109480</strain>
    </source>
</reference>
<dbReference type="EMBL" id="CP007201">
    <property type="protein sequence ID" value="AHJ13845.1"/>
    <property type="molecule type" value="Genomic_DNA"/>
</dbReference>
<dbReference type="KEGG" id="smul:SMUL_2604"/>
<dbReference type="NCBIfam" id="TIGR01987">
    <property type="entry name" value="HI0074"/>
    <property type="match status" value="1"/>
</dbReference>
<sequence>MSDILMRFRQRFTNYQKSLRHLKMTVEKESLNEIEKAGLIQFFEVGFELAWKVMKDYLVAEGYEVKSPRESIKQAFQYGLIEDGALWLEALEKRNLSAHTYDETILDELKKLIVHTYYPMMEKLKDVLATK</sequence>
<dbReference type="InterPro" id="IPR010235">
    <property type="entry name" value="HepT"/>
</dbReference>
<evidence type="ECO:0000313" key="1">
    <source>
        <dbReference type="EMBL" id="AHJ13845.1"/>
    </source>
</evidence>
<proteinExistence type="predicted"/>
<dbReference type="AlphaFoldDB" id="A0AA86E0K4"/>
<accession>A0AA86E0K4</accession>
<evidence type="ECO:0000313" key="2">
    <source>
        <dbReference type="Proteomes" id="UP000019322"/>
    </source>
</evidence>
<protein>
    <submittedName>
        <fullName evidence="1">Nucleotidyltransferase</fullName>
    </submittedName>
</protein>
<dbReference type="Proteomes" id="UP000019322">
    <property type="component" value="Chromosome"/>
</dbReference>
<gene>
    <name evidence="1" type="ORF">SMUL_2604</name>
</gene>